<protein>
    <recommendedName>
        <fullName evidence="2">Core domain-containing protein</fullName>
    </recommendedName>
</protein>
<comment type="similarity">
    <text evidence="1">Belongs to the HesB/IscA family.</text>
</comment>
<gene>
    <name evidence="3" type="ORF">METZ01_LOCUS75412</name>
</gene>
<dbReference type="NCBIfam" id="TIGR00049">
    <property type="entry name" value="iron-sulfur cluster assembly accessory protein"/>
    <property type="match status" value="1"/>
</dbReference>
<dbReference type="GO" id="GO:0051537">
    <property type="term" value="F:2 iron, 2 sulfur cluster binding"/>
    <property type="evidence" value="ECO:0007669"/>
    <property type="project" value="TreeGrafter"/>
</dbReference>
<organism evidence="3">
    <name type="scientific">marine metagenome</name>
    <dbReference type="NCBI Taxonomy" id="408172"/>
    <lineage>
        <taxon>unclassified sequences</taxon>
        <taxon>metagenomes</taxon>
        <taxon>ecological metagenomes</taxon>
    </lineage>
</organism>
<dbReference type="Gene3D" id="2.60.300.12">
    <property type="entry name" value="HesB-like domain"/>
    <property type="match status" value="1"/>
</dbReference>
<evidence type="ECO:0000313" key="3">
    <source>
        <dbReference type="EMBL" id="SVA22558.1"/>
    </source>
</evidence>
<dbReference type="GO" id="GO:0016226">
    <property type="term" value="P:iron-sulfur cluster assembly"/>
    <property type="evidence" value="ECO:0007669"/>
    <property type="project" value="InterPro"/>
</dbReference>
<evidence type="ECO:0000259" key="2">
    <source>
        <dbReference type="Pfam" id="PF01521"/>
    </source>
</evidence>
<dbReference type="Pfam" id="PF01521">
    <property type="entry name" value="Fe-S_biosyn"/>
    <property type="match status" value="1"/>
</dbReference>
<dbReference type="InterPro" id="IPR016092">
    <property type="entry name" value="ATAP"/>
</dbReference>
<evidence type="ECO:0000256" key="1">
    <source>
        <dbReference type="ARBA" id="ARBA00006718"/>
    </source>
</evidence>
<dbReference type="SUPFAM" id="SSF89360">
    <property type="entry name" value="HesB-like domain"/>
    <property type="match status" value="1"/>
</dbReference>
<proteinExistence type="inferred from homology"/>
<name>A0A381U4P2_9ZZZZ</name>
<dbReference type="PANTHER" id="PTHR10072:SF41">
    <property type="entry name" value="IRON-SULFUR CLUSTER ASSEMBLY 1 HOMOLOG, MITOCHONDRIAL"/>
    <property type="match status" value="1"/>
</dbReference>
<dbReference type="PANTHER" id="PTHR10072">
    <property type="entry name" value="IRON-SULFUR CLUSTER ASSEMBLY PROTEIN"/>
    <property type="match status" value="1"/>
</dbReference>
<accession>A0A381U4P2</accession>
<feature type="domain" description="Core" evidence="2">
    <location>
        <begin position="2"/>
        <end position="103"/>
    </location>
</feature>
<reference evidence="3" key="1">
    <citation type="submission" date="2018-05" db="EMBL/GenBank/DDBJ databases">
        <authorList>
            <person name="Lanie J.A."/>
            <person name="Ng W.-L."/>
            <person name="Kazmierczak K.M."/>
            <person name="Andrzejewski T.M."/>
            <person name="Davidsen T.M."/>
            <person name="Wayne K.J."/>
            <person name="Tettelin H."/>
            <person name="Glass J.I."/>
            <person name="Rusch D."/>
            <person name="Podicherti R."/>
            <person name="Tsui H.-C.T."/>
            <person name="Winkler M.E."/>
        </authorList>
    </citation>
    <scope>NUCLEOTIDE SEQUENCE</scope>
</reference>
<dbReference type="AlphaFoldDB" id="A0A381U4P2"/>
<dbReference type="InterPro" id="IPR000361">
    <property type="entry name" value="ATAP_core_dom"/>
</dbReference>
<sequence length="122" mass="13909">MISLTENAAKEILKIMQESDLNEEVCLRVGVKGGGCSGFTYTLDFDSKKTKFDLEFESQDIKILVDKKSHLYIKDTEIDWSYNLMDRGLKFNNPSAKGSCGCKTSFMFEQPEQEEATKPSWM</sequence>
<dbReference type="InterPro" id="IPR035903">
    <property type="entry name" value="HesB-like_dom_sf"/>
</dbReference>
<dbReference type="EMBL" id="UINC01005632">
    <property type="protein sequence ID" value="SVA22558.1"/>
    <property type="molecule type" value="Genomic_DNA"/>
</dbReference>
<dbReference type="InterPro" id="IPR050322">
    <property type="entry name" value="Fe-S_cluster_asmbl/transfer"/>
</dbReference>
<dbReference type="GO" id="GO:0005737">
    <property type="term" value="C:cytoplasm"/>
    <property type="evidence" value="ECO:0007669"/>
    <property type="project" value="TreeGrafter"/>
</dbReference>